<proteinExistence type="predicted"/>
<accession>A0AAI8BBB4</accession>
<organism evidence="1 2">
    <name type="scientific">Burkholderia oklahomensis</name>
    <dbReference type="NCBI Taxonomy" id="342113"/>
    <lineage>
        <taxon>Bacteria</taxon>
        <taxon>Pseudomonadati</taxon>
        <taxon>Pseudomonadota</taxon>
        <taxon>Betaproteobacteria</taxon>
        <taxon>Burkholderiales</taxon>
        <taxon>Burkholderiaceae</taxon>
        <taxon>Burkholderia</taxon>
        <taxon>pseudomallei group</taxon>
    </lineage>
</organism>
<dbReference type="AlphaFoldDB" id="A0AAI8BBB4"/>
<reference evidence="1 2" key="1">
    <citation type="submission" date="2014-06" db="EMBL/GenBank/DDBJ databases">
        <authorList>
            <person name="Bishop-Lilly K.A."/>
            <person name="Broomall S.M."/>
            <person name="Chain P.S."/>
            <person name="Chertkov O."/>
            <person name="Coyne S.R."/>
            <person name="Daligault H.E."/>
            <person name="Davenport K.W."/>
            <person name="Erkkila T."/>
            <person name="Frey K.G."/>
            <person name="Gibbons H.S."/>
            <person name="Gu W."/>
            <person name="Jaissle J."/>
            <person name="Johnson S.L."/>
            <person name="Koroleva G.I."/>
            <person name="Ladner J.T."/>
            <person name="Lo C.-C."/>
            <person name="Minogue T.D."/>
            <person name="Munk C."/>
            <person name="Palacios G.F."/>
            <person name="Redden C.L."/>
            <person name="Rosenzweig C.N."/>
            <person name="Scholz M.B."/>
            <person name="Teshima H."/>
            <person name="Xu Y."/>
        </authorList>
    </citation>
    <scope>NUCLEOTIDE SEQUENCE [LARGE SCALE GENOMIC DNA]</scope>
    <source>
        <strain evidence="1 2">EO147</strain>
    </source>
</reference>
<evidence type="ECO:0000313" key="1">
    <source>
        <dbReference type="EMBL" id="AIO69008.1"/>
    </source>
</evidence>
<dbReference type="Proteomes" id="UP000029424">
    <property type="component" value="Chromosome 2"/>
</dbReference>
<dbReference type="KEGG" id="bok:DM82_5546"/>
<name>A0AAI8BBB4_9BURK</name>
<evidence type="ECO:0008006" key="3">
    <source>
        <dbReference type="Google" id="ProtNLM"/>
    </source>
</evidence>
<sequence length="77" mass="8587">MPGRMDTVPLARFPRDLAEHLPAECEIETFLATRPGEPLKRRAPQPVLLAGVAVGRISLQRAFVEHVGVTPAEYRKR</sequence>
<gene>
    <name evidence="1" type="ORF">DM82_5546</name>
</gene>
<protein>
    <recommendedName>
        <fullName evidence="3">HTH araC/xylS-type domain-containing protein</fullName>
    </recommendedName>
</protein>
<evidence type="ECO:0000313" key="2">
    <source>
        <dbReference type="Proteomes" id="UP000029424"/>
    </source>
</evidence>
<dbReference type="EMBL" id="CP008727">
    <property type="protein sequence ID" value="AIO69008.1"/>
    <property type="molecule type" value="Genomic_DNA"/>
</dbReference>
<keyword evidence="2" id="KW-1185">Reference proteome</keyword>